<dbReference type="Pfam" id="PF00730">
    <property type="entry name" value="HhH-GPD"/>
    <property type="match status" value="1"/>
</dbReference>
<gene>
    <name evidence="6" type="ORF">CWI73_01660</name>
</gene>
<dbReference type="SUPFAM" id="SSF48150">
    <property type="entry name" value="DNA-glycosylase"/>
    <property type="match status" value="1"/>
</dbReference>
<dbReference type="PANTHER" id="PTHR43003:SF5">
    <property type="entry name" value="DNA-3-METHYLADENINE GLYCOSYLASE"/>
    <property type="match status" value="1"/>
</dbReference>
<evidence type="ECO:0000259" key="5">
    <source>
        <dbReference type="SMART" id="SM00478"/>
    </source>
</evidence>
<comment type="caution">
    <text evidence="6">The sequence shown here is derived from an EMBL/GenBank/DDBJ whole genome shotgun (WGS) entry which is preliminary data.</text>
</comment>
<dbReference type="SMART" id="SM00478">
    <property type="entry name" value="ENDO3c"/>
    <property type="match status" value="1"/>
</dbReference>
<dbReference type="GO" id="GO:0005737">
    <property type="term" value="C:cytoplasm"/>
    <property type="evidence" value="ECO:0007669"/>
    <property type="project" value="TreeGrafter"/>
</dbReference>
<dbReference type="CDD" id="cd00056">
    <property type="entry name" value="ENDO3c"/>
    <property type="match status" value="1"/>
</dbReference>
<protein>
    <recommendedName>
        <fullName evidence="2">DNA-3-methyladenine glycosylase II</fullName>
        <ecNumber evidence="2">3.2.2.21</ecNumber>
    </recommendedName>
</protein>
<comment type="catalytic activity">
    <reaction evidence="1">
        <text>Hydrolysis of alkylated DNA, releasing 3-methyladenine, 3-methylguanine, 7-methylguanine and 7-methyladenine.</text>
        <dbReference type="EC" id="3.2.2.21"/>
    </reaction>
</comment>
<evidence type="ECO:0000256" key="4">
    <source>
        <dbReference type="ARBA" id="ARBA00023204"/>
    </source>
</evidence>
<dbReference type="Gene3D" id="1.10.1670.40">
    <property type="match status" value="1"/>
</dbReference>
<organism evidence="6 7">
    <name type="scientific">Idiomarina piscisalsi</name>
    <dbReference type="NCBI Taxonomy" id="1096243"/>
    <lineage>
        <taxon>Bacteria</taxon>
        <taxon>Pseudomonadati</taxon>
        <taxon>Pseudomonadota</taxon>
        <taxon>Gammaproteobacteria</taxon>
        <taxon>Alteromonadales</taxon>
        <taxon>Idiomarinaceae</taxon>
        <taxon>Idiomarina</taxon>
    </lineage>
</organism>
<dbReference type="EMBL" id="PIQA01000001">
    <property type="protein sequence ID" value="RUO68180.1"/>
    <property type="molecule type" value="Genomic_DNA"/>
</dbReference>
<dbReference type="PANTHER" id="PTHR43003">
    <property type="entry name" value="DNA-3-METHYLADENINE GLYCOSYLASE"/>
    <property type="match status" value="1"/>
</dbReference>
<dbReference type="GO" id="GO:0008725">
    <property type="term" value="F:DNA-3-methyladenine glycosylase activity"/>
    <property type="evidence" value="ECO:0007669"/>
    <property type="project" value="TreeGrafter"/>
</dbReference>
<dbReference type="Proteomes" id="UP000288361">
    <property type="component" value="Unassembled WGS sequence"/>
</dbReference>
<keyword evidence="4" id="KW-0234">DNA repair</keyword>
<dbReference type="EC" id="3.2.2.21" evidence="2"/>
<feature type="domain" description="HhH-GPD" evidence="5">
    <location>
        <begin position="55"/>
        <end position="197"/>
    </location>
</feature>
<evidence type="ECO:0000313" key="6">
    <source>
        <dbReference type="EMBL" id="RUO68180.1"/>
    </source>
</evidence>
<dbReference type="RefSeq" id="WP_126751257.1">
    <property type="nucleotide sequence ID" value="NZ_JBHUMT010000016.1"/>
</dbReference>
<dbReference type="GO" id="GO:0006307">
    <property type="term" value="P:DNA alkylation repair"/>
    <property type="evidence" value="ECO:0007669"/>
    <property type="project" value="TreeGrafter"/>
</dbReference>
<sequence>MQSTAQSIKQHLIDTQPGFDLVLLQLPERAPLKPSNTPVIDALPRIIIRQMLSLKASATIIERAEQAAQSLDLQSIAYLPTDSLLNCGVSRTKASAIQSVAHCQKTEPERIANWASMTSEALVSDVTKLKGIGSWTASILAMFHFAHENLFPIQDSSLRKAISQLKDQDVYIIPERATPYRSYLACYLWDMLDQARR</sequence>
<dbReference type="GO" id="GO:0006285">
    <property type="term" value="P:base-excision repair, AP site formation"/>
    <property type="evidence" value="ECO:0007669"/>
    <property type="project" value="TreeGrafter"/>
</dbReference>
<dbReference type="Gene3D" id="1.10.340.30">
    <property type="entry name" value="Hypothetical protein, domain 2"/>
    <property type="match status" value="1"/>
</dbReference>
<dbReference type="GO" id="GO:0032993">
    <property type="term" value="C:protein-DNA complex"/>
    <property type="evidence" value="ECO:0007669"/>
    <property type="project" value="TreeGrafter"/>
</dbReference>
<reference evidence="6 7" key="1">
    <citation type="journal article" date="2011" name="Front. Microbiol.">
        <title>Genomic signatures of strain selection and enhancement in Bacillus atrophaeus var. globigii, a historical biowarfare simulant.</title>
        <authorList>
            <person name="Gibbons H.S."/>
            <person name="Broomall S.M."/>
            <person name="McNew L.A."/>
            <person name="Daligault H."/>
            <person name="Chapman C."/>
            <person name="Bruce D."/>
            <person name="Karavis M."/>
            <person name="Krepps M."/>
            <person name="McGregor P.A."/>
            <person name="Hong C."/>
            <person name="Park K.H."/>
            <person name="Akmal A."/>
            <person name="Feldman A."/>
            <person name="Lin J.S."/>
            <person name="Chang W.E."/>
            <person name="Higgs B.W."/>
            <person name="Demirev P."/>
            <person name="Lindquist J."/>
            <person name="Liem A."/>
            <person name="Fochler E."/>
            <person name="Read T.D."/>
            <person name="Tapia R."/>
            <person name="Johnson S."/>
            <person name="Bishop-Lilly K.A."/>
            <person name="Detter C."/>
            <person name="Han C."/>
            <person name="Sozhamannan S."/>
            <person name="Rosenzweig C.N."/>
            <person name="Skowronski E.W."/>
        </authorList>
    </citation>
    <scope>NUCLEOTIDE SEQUENCE [LARGE SCALE GENOMIC DNA]</scope>
    <source>
        <strain evidence="6 7">TPS4-2</strain>
    </source>
</reference>
<dbReference type="InterPro" id="IPR051912">
    <property type="entry name" value="Alkylbase_DNA_Glycosylase/TA"/>
</dbReference>
<evidence type="ECO:0000256" key="1">
    <source>
        <dbReference type="ARBA" id="ARBA00000086"/>
    </source>
</evidence>
<dbReference type="InterPro" id="IPR003265">
    <property type="entry name" value="HhH-GPD_domain"/>
</dbReference>
<dbReference type="GO" id="GO:0032131">
    <property type="term" value="F:alkylated DNA binding"/>
    <property type="evidence" value="ECO:0007669"/>
    <property type="project" value="TreeGrafter"/>
</dbReference>
<dbReference type="AlphaFoldDB" id="A0A432YXX8"/>
<keyword evidence="3" id="KW-0227">DNA damage</keyword>
<dbReference type="InterPro" id="IPR011257">
    <property type="entry name" value="DNA_glycosylase"/>
</dbReference>
<dbReference type="GO" id="GO:0043916">
    <property type="term" value="F:DNA-7-methylguanine glycosylase activity"/>
    <property type="evidence" value="ECO:0007669"/>
    <property type="project" value="TreeGrafter"/>
</dbReference>
<proteinExistence type="predicted"/>
<accession>A0A432YXX8</accession>
<evidence type="ECO:0000256" key="3">
    <source>
        <dbReference type="ARBA" id="ARBA00022763"/>
    </source>
</evidence>
<evidence type="ECO:0000256" key="2">
    <source>
        <dbReference type="ARBA" id="ARBA00012000"/>
    </source>
</evidence>
<name>A0A432YXX8_9GAMM</name>
<evidence type="ECO:0000313" key="7">
    <source>
        <dbReference type="Proteomes" id="UP000288361"/>
    </source>
</evidence>